<evidence type="ECO:0000256" key="2">
    <source>
        <dbReference type="ARBA" id="ARBA00022801"/>
    </source>
</evidence>
<dbReference type="GO" id="GO:0003677">
    <property type="term" value="F:DNA binding"/>
    <property type="evidence" value="ECO:0007669"/>
    <property type="project" value="InterPro"/>
</dbReference>
<dbReference type="Proteomes" id="UP000034156">
    <property type="component" value="Chromosome"/>
</dbReference>
<dbReference type="PATRIC" id="fig|44574.3.peg.2779"/>
<dbReference type="GO" id="GO:0016787">
    <property type="term" value="F:hydrolase activity"/>
    <property type="evidence" value="ECO:0007669"/>
    <property type="project" value="UniProtKB-KW"/>
</dbReference>
<organism evidence="7 8">
    <name type="scientific">Nitrosomonas communis</name>
    <dbReference type="NCBI Taxonomy" id="44574"/>
    <lineage>
        <taxon>Bacteria</taxon>
        <taxon>Pseudomonadati</taxon>
        <taxon>Pseudomonadota</taxon>
        <taxon>Betaproteobacteria</taxon>
        <taxon>Nitrosomonadales</taxon>
        <taxon>Nitrosomonadaceae</taxon>
        <taxon>Nitrosomonas</taxon>
    </lineage>
</organism>
<dbReference type="InterPro" id="IPR014016">
    <property type="entry name" value="UvrD-like_ATP-bd"/>
</dbReference>
<protein>
    <recommendedName>
        <fullName evidence="5">DNA 3'-5' helicase II</fullName>
    </recommendedName>
</protein>
<dbReference type="Gene3D" id="3.40.50.300">
    <property type="entry name" value="P-loop containing nucleotide triphosphate hydrolases"/>
    <property type="match status" value="1"/>
</dbReference>
<dbReference type="GO" id="GO:0005524">
    <property type="term" value="F:ATP binding"/>
    <property type="evidence" value="ECO:0007669"/>
    <property type="project" value="UniProtKB-KW"/>
</dbReference>
<proteinExistence type="predicted"/>
<evidence type="ECO:0000259" key="6">
    <source>
        <dbReference type="Pfam" id="PF00580"/>
    </source>
</evidence>
<dbReference type="InterPro" id="IPR027417">
    <property type="entry name" value="P-loop_NTPase"/>
</dbReference>
<keyword evidence="3 7" id="KW-0347">Helicase</keyword>
<dbReference type="GO" id="GO:0043138">
    <property type="term" value="F:3'-5' DNA helicase activity"/>
    <property type="evidence" value="ECO:0007669"/>
    <property type="project" value="TreeGrafter"/>
</dbReference>
<accession>A0A0F7KHD3</accession>
<dbReference type="GO" id="GO:0005829">
    <property type="term" value="C:cytosol"/>
    <property type="evidence" value="ECO:0007669"/>
    <property type="project" value="TreeGrafter"/>
</dbReference>
<dbReference type="AlphaFoldDB" id="A0A0F7KHD3"/>
<reference evidence="7 8" key="2">
    <citation type="journal article" date="2016" name="Genome Announc.">
        <title>Genome Sequence of Nitrosomonas communis Strain Nm2, a Mesophilic Ammonia-Oxidizing Bacterium Isolated from Mediterranean Soil.</title>
        <authorList>
            <person name="Kozlowski J.A."/>
            <person name="Kits K.D."/>
            <person name="Stein L.Y."/>
        </authorList>
    </citation>
    <scope>NUCLEOTIDE SEQUENCE [LARGE SCALE GENOMIC DNA]</scope>
    <source>
        <strain evidence="7 8">Nm2</strain>
    </source>
</reference>
<evidence type="ECO:0000313" key="8">
    <source>
        <dbReference type="Proteomes" id="UP000034156"/>
    </source>
</evidence>
<evidence type="ECO:0000256" key="3">
    <source>
        <dbReference type="ARBA" id="ARBA00022806"/>
    </source>
</evidence>
<keyword evidence="2" id="KW-0378">Hydrolase</keyword>
<dbReference type="SUPFAM" id="SSF52540">
    <property type="entry name" value="P-loop containing nucleoside triphosphate hydrolases"/>
    <property type="match status" value="1"/>
</dbReference>
<dbReference type="PANTHER" id="PTHR11070:SF2">
    <property type="entry name" value="ATP-DEPENDENT DNA HELICASE SRS2"/>
    <property type="match status" value="1"/>
</dbReference>
<feature type="domain" description="UvrD-like helicase ATP-binding" evidence="6">
    <location>
        <begin position="101"/>
        <end position="168"/>
    </location>
</feature>
<keyword evidence="8" id="KW-1185">Reference proteome</keyword>
<evidence type="ECO:0000313" key="7">
    <source>
        <dbReference type="EMBL" id="AKH38262.1"/>
    </source>
</evidence>
<evidence type="ECO:0000256" key="1">
    <source>
        <dbReference type="ARBA" id="ARBA00022741"/>
    </source>
</evidence>
<keyword evidence="1" id="KW-0547">Nucleotide-binding</keyword>
<dbReference type="KEGG" id="nco:AAW31_11410"/>
<name>A0A0F7KHD3_9PROT</name>
<reference evidence="8" key="1">
    <citation type="submission" date="2015-05" db="EMBL/GenBank/DDBJ databases">
        <title>Draft genome of Nitrosomonas communis strain Nm2.</title>
        <authorList>
            <person name="Kozlowski J.A."/>
            <person name="Kits K.D."/>
            <person name="Stein L.Y."/>
        </authorList>
    </citation>
    <scope>NUCLEOTIDE SEQUENCE [LARGE SCALE GENOMIC DNA]</scope>
    <source>
        <strain evidence="8">Nm2</strain>
    </source>
</reference>
<dbReference type="EMBL" id="CP011451">
    <property type="protein sequence ID" value="AKH38262.1"/>
    <property type="molecule type" value="Genomic_DNA"/>
</dbReference>
<evidence type="ECO:0000256" key="4">
    <source>
        <dbReference type="ARBA" id="ARBA00022840"/>
    </source>
</evidence>
<keyword evidence="4" id="KW-0067">ATP-binding</keyword>
<evidence type="ECO:0000256" key="5">
    <source>
        <dbReference type="ARBA" id="ARBA00034923"/>
    </source>
</evidence>
<dbReference type="GO" id="GO:0000725">
    <property type="term" value="P:recombinational repair"/>
    <property type="evidence" value="ECO:0007669"/>
    <property type="project" value="TreeGrafter"/>
</dbReference>
<dbReference type="OrthoDB" id="7211215at2"/>
<sequence>MVSEIDLLKINRGTISAPAGCGKTHLISEALKRHGNRKPILVLTHTNAGVVALRDRLNREGVPSSTYRLATIDGWAIRLVSMFPARAKLEKEILHLVNPGQDYPQIRNAAITLLKGGHINDILTASYAHLVVDEYQDCSVRQHAIVFYAAQALPTCALGDPLQAIFGFGSDALANWEKHVCEHFPLAGELNRPWRWINAGAVGLGEWLLDVRRKLLAGEQIDLSTAPAQVQWIPLDGVDNHARMLKAARIKPPGDNGHVLIIGDSVNADSRHRIASSVPGAVTVEAVDLRDLVTFARNLNLERDGSLVQIANFAQSIMTNVGATDLVRRVDILSRGAARKEPSEVERAALDFVRKPTYRGVLDLLVAINKEGGVRVFRPAVLRACIKALYACINTPSLSFYEAATQAREQNRMQGRPLPRRAVGSTLLLKGLEAEAAVILNATNLDMRNLYVAMTRGSKSLVICSSLQILNPSH</sequence>
<gene>
    <name evidence="7" type="ORF">AAW31_11410</name>
</gene>
<dbReference type="Pfam" id="PF00580">
    <property type="entry name" value="UvrD-helicase"/>
    <property type="match status" value="1"/>
</dbReference>
<dbReference type="GO" id="GO:0033202">
    <property type="term" value="C:DNA helicase complex"/>
    <property type="evidence" value="ECO:0007669"/>
    <property type="project" value="TreeGrafter"/>
</dbReference>
<dbReference type="InterPro" id="IPR000212">
    <property type="entry name" value="DNA_helicase_UvrD/REP"/>
</dbReference>
<dbReference type="PANTHER" id="PTHR11070">
    <property type="entry name" value="UVRD / RECB / PCRA DNA HELICASE FAMILY MEMBER"/>
    <property type="match status" value="1"/>
</dbReference>